<dbReference type="GO" id="GO:0050661">
    <property type="term" value="F:NADP binding"/>
    <property type="evidence" value="ECO:0007669"/>
    <property type="project" value="InterPro"/>
</dbReference>
<dbReference type="AlphaFoldDB" id="A0A3R8S5L6"/>
<evidence type="ECO:0000256" key="8">
    <source>
        <dbReference type="ARBA" id="ARBA00023002"/>
    </source>
</evidence>
<reference evidence="11 12" key="1">
    <citation type="submission" date="2018-12" db="EMBL/GenBank/DDBJ databases">
        <title>The whole draft genome of Aquabacterium sp. SJQ9.</title>
        <authorList>
            <person name="Sun L."/>
            <person name="Gao X."/>
            <person name="Chen W."/>
            <person name="Huang K."/>
        </authorList>
    </citation>
    <scope>NUCLEOTIDE SEQUENCE [LARGE SCALE GENOMIC DNA]</scope>
    <source>
        <strain evidence="11 12">SJQ9</strain>
    </source>
</reference>
<proteinExistence type="inferred from homology"/>
<dbReference type="FunFam" id="3.50.50.60:FF:000213">
    <property type="entry name" value="FAD-containing monooxygenase EthA"/>
    <property type="match status" value="1"/>
</dbReference>
<evidence type="ECO:0000256" key="5">
    <source>
        <dbReference type="ARBA" id="ARBA00022630"/>
    </source>
</evidence>
<dbReference type="Proteomes" id="UP000269265">
    <property type="component" value="Unassembled WGS sequence"/>
</dbReference>
<dbReference type="GO" id="GO:0005886">
    <property type="term" value="C:plasma membrane"/>
    <property type="evidence" value="ECO:0007669"/>
    <property type="project" value="UniProtKB-SubCell"/>
</dbReference>
<sequence>MAEHFDVLIVGAGLSGIGAARHLQKNCPEKSFAILEGRETTGGTWDLFRYPGIRSDSDMYTLGYNFKPWTEPQVIADGHRIRNYIRETAREHAIEGKIRCGHKVVSADWRSETATWTLTVQKTSGETVQLSCNWLMMCSGYYNYEEAFTPEFKGRDDFKGQVIHPQFWPENLDYSGKRVVVIGSGATAITLIPSMTDKAQHVTMLQRTPSYVISVPQFDPMVRVLLKFLPEMTVYKISRARNNFITQMIFKLSRKYPNFMRKLLLKQVKVQVGKDFDMKHFTPPYNPWDQRLCAVPNGDMFKVLRKGKASVVTDHIDRFTDKGILLKSGQTLEADIIVTATGLNLRLFGGMTMSVDGKAIEMNQHISYKGVMFSDIPNFSNALGYTNASWTLKADLIAEYVCRLIKHMDKTGTRIAVPERKDPDIKTGSLLEMTSNYVTRAEHYMPKGADRAPWKLYQNYALDMDQLHNGKLEDGVMAFRKPHVVGAEAVPRKVAA</sequence>
<dbReference type="InterPro" id="IPR036188">
    <property type="entry name" value="FAD/NAD-bd_sf"/>
</dbReference>
<evidence type="ECO:0000256" key="10">
    <source>
        <dbReference type="ARBA" id="ARBA00023136"/>
    </source>
</evidence>
<keyword evidence="10" id="KW-0472">Membrane</keyword>
<dbReference type="Gene3D" id="3.50.50.60">
    <property type="entry name" value="FAD/NAD(P)-binding domain"/>
    <property type="match status" value="2"/>
</dbReference>
<dbReference type="InterPro" id="IPR020946">
    <property type="entry name" value="Flavin_mOase-like"/>
</dbReference>
<name>A0A3R8S5L6_9BURK</name>
<evidence type="ECO:0000313" key="12">
    <source>
        <dbReference type="Proteomes" id="UP000269265"/>
    </source>
</evidence>
<evidence type="ECO:0000256" key="4">
    <source>
        <dbReference type="ARBA" id="ARBA00022475"/>
    </source>
</evidence>
<dbReference type="Pfam" id="PF13450">
    <property type="entry name" value="NAD_binding_8"/>
    <property type="match status" value="1"/>
</dbReference>
<evidence type="ECO:0000313" key="11">
    <source>
        <dbReference type="EMBL" id="RRS02921.1"/>
    </source>
</evidence>
<keyword evidence="6" id="KW-0274">FAD</keyword>
<dbReference type="Pfam" id="PF00743">
    <property type="entry name" value="FMO-like"/>
    <property type="match status" value="1"/>
</dbReference>
<dbReference type="PANTHER" id="PTHR43872:SF1">
    <property type="entry name" value="MONOOXYGENASE, PUTATIVE (AFU_ORTHOLOGUE AFUA_8G02570)-RELATED"/>
    <property type="match status" value="1"/>
</dbReference>
<comment type="caution">
    <text evidence="11">The sequence shown here is derived from an EMBL/GenBank/DDBJ whole genome shotgun (WGS) entry which is preliminary data.</text>
</comment>
<dbReference type="InterPro" id="IPR051820">
    <property type="entry name" value="FAD-binding_MO"/>
</dbReference>
<organism evidence="11 12">
    <name type="scientific">Aquabacterium soli</name>
    <dbReference type="NCBI Taxonomy" id="2493092"/>
    <lineage>
        <taxon>Bacteria</taxon>
        <taxon>Pseudomonadati</taxon>
        <taxon>Pseudomonadota</taxon>
        <taxon>Betaproteobacteria</taxon>
        <taxon>Burkholderiales</taxon>
        <taxon>Aquabacterium</taxon>
    </lineage>
</organism>
<dbReference type="OrthoDB" id="9766402at2"/>
<dbReference type="FunFam" id="3.50.50.60:FF:000228">
    <property type="entry name" value="FAD-containing monooxygenase EthA"/>
    <property type="match status" value="1"/>
</dbReference>
<dbReference type="GO" id="GO:0050660">
    <property type="term" value="F:flavin adenine dinucleotide binding"/>
    <property type="evidence" value="ECO:0007669"/>
    <property type="project" value="InterPro"/>
</dbReference>
<evidence type="ECO:0000256" key="3">
    <source>
        <dbReference type="ARBA" id="ARBA00010139"/>
    </source>
</evidence>
<keyword evidence="8" id="KW-0560">Oxidoreductase</keyword>
<dbReference type="PANTHER" id="PTHR43872">
    <property type="entry name" value="MONOOXYGENASE, PUTATIVE (AFU_ORTHOLOGUE AFUA_8G02570)-RELATED"/>
    <property type="match status" value="1"/>
</dbReference>
<keyword evidence="5" id="KW-0285">Flavoprotein</keyword>
<evidence type="ECO:0000256" key="1">
    <source>
        <dbReference type="ARBA" id="ARBA00001974"/>
    </source>
</evidence>
<dbReference type="EMBL" id="RSED01000017">
    <property type="protein sequence ID" value="RRS02921.1"/>
    <property type="molecule type" value="Genomic_DNA"/>
</dbReference>
<comment type="subcellular location">
    <subcellularLocation>
        <location evidence="2">Cell membrane</location>
    </subcellularLocation>
</comment>
<evidence type="ECO:0000256" key="2">
    <source>
        <dbReference type="ARBA" id="ARBA00004236"/>
    </source>
</evidence>
<keyword evidence="7" id="KW-0521">NADP</keyword>
<keyword evidence="12" id="KW-1185">Reference proteome</keyword>
<dbReference type="GO" id="GO:0004499">
    <property type="term" value="F:N,N-dimethylaniline monooxygenase activity"/>
    <property type="evidence" value="ECO:0007669"/>
    <property type="project" value="InterPro"/>
</dbReference>
<evidence type="ECO:0000256" key="9">
    <source>
        <dbReference type="ARBA" id="ARBA00023033"/>
    </source>
</evidence>
<evidence type="ECO:0000256" key="6">
    <source>
        <dbReference type="ARBA" id="ARBA00022827"/>
    </source>
</evidence>
<comment type="cofactor">
    <cofactor evidence="1">
        <name>FAD</name>
        <dbReference type="ChEBI" id="CHEBI:57692"/>
    </cofactor>
</comment>
<accession>A0A3R8S5L6</accession>
<comment type="similarity">
    <text evidence="3">Belongs to the FAD-binding monooxygenase family.</text>
</comment>
<keyword evidence="4" id="KW-1003">Cell membrane</keyword>
<dbReference type="SUPFAM" id="SSF51905">
    <property type="entry name" value="FAD/NAD(P)-binding domain"/>
    <property type="match status" value="1"/>
</dbReference>
<protein>
    <submittedName>
        <fullName evidence="11">NAD(P)/FAD-dependent oxidoreductase</fullName>
    </submittedName>
</protein>
<keyword evidence="9" id="KW-0503">Monooxygenase</keyword>
<gene>
    <name evidence="11" type="ORF">EIP75_18360</name>
</gene>
<evidence type="ECO:0000256" key="7">
    <source>
        <dbReference type="ARBA" id="ARBA00022857"/>
    </source>
</evidence>
<dbReference type="RefSeq" id="WP_125244738.1">
    <property type="nucleotide sequence ID" value="NZ_RSED01000017.1"/>
</dbReference>